<evidence type="ECO:0000313" key="1">
    <source>
        <dbReference type="EMBL" id="MFF4777575.1"/>
    </source>
</evidence>
<organism evidence="1 2">
    <name type="scientific">Microtetraspora fusca</name>
    <dbReference type="NCBI Taxonomy" id="1997"/>
    <lineage>
        <taxon>Bacteria</taxon>
        <taxon>Bacillati</taxon>
        <taxon>Actinomycetota</taxon>
        <taxon>Actinomycetes</taxon>
        <taxon>Streptosporangiales</taxon>
        <taxon>Streptosporangiaceae</taxon>
        <taxon>Microtetraspora</taxon>
    </lineage>
</organism>
<evidence type="ECO:0000313" key="2">
    <source>
        <dbReference type="Proteomes" id="UP001602119"/>
    </source>
</evidence>
<protein>
    <submittedName>
        <fullName evidence="1">Uncharacterized protein</fullName>
    </submittedName>
</protein>
<sequence length="163" mass="18494">MPTTIERVTITEHWPKHPTVQWTARHAGRVIARVDCPQERGMWDSDVLRTALASHFDVAPDRVQWVRAKRDGGRIIPALAEVRVGTATPAAVRPGSRLRYGTSDREDSRYHYLVSAVVWRDGAEKVLFNDIIGGDPSRRGMREVFLRDISGEPCTGWWVEPRP</sequence>
<reference evidence="1 2" key="1">
    <citation type="submission" date="2024-10" db="EMBL/GenBank/DDBJ databases">
        <title>The Natural Products Discovery Center: Release of the First 8490 Sequenced Strains for Exploring Actinobacteria Biosynthetic Diversity.</title>
        <authorList>
            <person name="Kalkreuter E."/>
            <person name="Kautsar S.A."/>
            <person name="Yang D."/>
            <person name="Bader C.D."/>
            <person name="Teijaro C.N."/>
            <person name="Fluegel L."/>
            <person name="Davis C.M."/>
            <person name="Simpson J.R."/>
            <person name="Lauterbach L."/>
            <person name="Steele A.D."/>
            <person name="Gui C."/>
            <person name="Meng S."/>
            <person name="Li G."/>
            <person name="Viehrig K."/>
            <person name="Ye F."/>
            <person name="Su P."/>
            <person name="Kiefer A.F."/>
            <person name="Nichols A."/>
            <person name="Cepeda A.J."/>
            <person name="Yan W."/>
            <person name="Fan B."/>
            <person name="Jiang Y."/>
            <person name="Adhikari A."/>
            <person name="Zheng C.-J."/>
            <person name="Schuster L."/>
            <person name="Cowan T.M."/>
            <person name="Smanski M.J."/>
            <person name="Chevrette M.G."/>
            <person name="De Carvalho L.P.S."/>
            <person name="Shen B."/>
        </authorList>
    </citation>
    <scope>NUCLEOTIDE SEQUENCE [LARGE SCALE GENOMIC DNA]</scope>
    <source>
        <strain evidence="1 2">NPDC001281</strain>
    </source>
</reference>
<accession>A0ABW6VDZ2</accession>
<gene>
    <name evidence="1" type="ORF">ACFY05_32430</name>
</gene>
<proteinExistence type="predicted"/>
<dbReference type="Proteomes" id="UP001602119">
    <property type="component" value="Unassembled WGS sequence"/>
</dbReference>
<keyword evidence="2" id="KW-1185">Reference proteome</keyword>
<comment type="caution">
    <text evidence="1">The sequence shown here is derived from an EMBL/GenBank/DDBJ whole genome shotgun (WGS) entry which is preliminary data.</text>
</comment>
<name>A0ABW6VDZ2_MICFU</name>
<dbReference type="EMBL" id="JBIAXI010000024">
    <property type="protein sequence ID" value="MFF4777575.1"/>
    <property type="molecule type" value="Genomic_DNA"/>
</dbReference>
<dbReference type="RefSeq" id="WP_387346059.1">
    <property type="nucleotide sequence ID" value="NZ_JBIAXI010000024.1"/>
</dbReference>